<evidence type="ECO:0000313" key="2">
    <source>
        <dbReference type="EMBL" id="BDU51477.1"/>
    </source>
</evidence>
<dbReference type="Proteomes" id="UP001321582">
    <property type="component" value="Chromosome"/>
</dbReference>
<dbReference type="EMBL" id="AP027059">
    <property type="protein sequence ID" value="BDU51477.1"/>
    <property type="molecule type" value="Genomic_DNA"/>
</dbReference>
<feature type="coiled-coil region" evidence="1">
    <location>
        <begin position="745"/>
        <end position="779"/>
    </location>
</feature>
<dbReference type="NCBIfam" id="TIGR02680">
    <property type="entry name" value="TIGR02680 family protein"/>
    <property type="match status" value="1"/>
</dbReference>
<dbReference type="InterPro" id="IPR013496">
    <property type="entry name" value="CHP02680"/>
</dbReference>
<accession>A0AAU9DN40</accession>
<evidence type="ECO:0000256" key="1">
    <source>
        <dbReference type="SAM" id="Coils"/>
    </source>
</evidence>
<sequence length="1374" mass="163102">MNRWQIKRFGLINFWYYDDEEFTLEDGKLLLRGSNGSGKSVTMQSFIPLLLDGSVRPERLDPFGSRARRIDSYILPEGTEYDENTGYLYMELKKKTGEYISFGMGIRAKRGTATRTWYFCIDDGRRIGRDFYLYKEKVNKVPLSKMELKNAIGNGGTVVDKQSDYVAMVNRYIFGFETVKEYEDLVNLLINLRSPKLSKNFKPSATYEILKGSLEPISDDELRPLTEAVENMDELQDNLKSLKNAKRESEKIKRAYDKYNSYILLKKLNKYIQAKENLDKNISELKRTEKYILNINNQKNESITKRDKLEAEKESINHLIETYEKSEFYQLQKEILDIKSYVKEKKEDFETENRRLERREEDRNIKYSEINSLKNDKEVLYSQLNSLIDENRERANEINFSEDINFRKEFFSKLDKDYNFELLKKETDIFKDFFRNGKIIIENYKKSCEEYDKIVKIVDDLKDELRKIEEEIVNEEKKSDNSKEIYLEKLEKYASETKELNFQEKDLEDIIIAVNSCDEKKYILDIKYKYKNIFNRCSNNIEKEVIENRFHIENLNEKIQEKSDEIDEWKSKKDPIYEIEEKEKKYCKKLDSLKIKYDMFWKTVDFRENISEETKGIIEEILIDTNIISSIILFDNEMPKLDIEEGIKLLKTYNKNRDDKNISEENRENKNLFNYLKVEAKYNEEEKEYIEKILKSIPVNQKSGEFFIGIEGKYSYGPIEGKTTKINKAKFIGISARENYKKELIKLLEEKIESLNLEKAKIEEKLSNLKNRKEMLKKEFENIPDFIQIEEIMENINILKREKQMKFYQIEEKEKEELIARQRKNSLNEKVNELRVRTKINLDLESFTEALDLIEKYRYNILEIENKYKRFLDFGQRIDRLIENIENVEDEIEDIKLNLNKIKKALDTQKQILEELEKRAEQEGIENLVEQLAQLKEKRKENEKNFNETIMRISSIESEIKNLKENLIKIEQESENLKELESSWKKGLYEEVNLAYVVNELDISNKSELKALSQRLSGNIDIDKGIEYSNDLNNKFLISKNYLSDYRLNMEYRFNEPINGVINEVLGELKRVDVIGKIRGEKTNLIHILSDIEENILRDEKLLADKERELFEEILIKTISKRITEKIEKSEIWVFNMNKLMESMNTNTIRLGLSWAGRKPDNEEQMNSSELVKLLRKDEFTRRTEDITKIVSHFKSKIAEAKKEMEKEDNIKSFHTIMKELLDYREWYEFKLSVKRGEGLKKQLTQNEFYKFSGGEKAMTMYVPLFAAVSARYDNASKDAPKIISLDEAFAGVDERNISVMFEFMVNMKFDFIVNSQVLWGDYGTIPNLAIAELYRPNNSDVVTVFRYKWNGNKRTAVVGKELYDNKSGNMKMF</sequence>
<dbReference type="Pfam" id="PF13558">
    <property type="entry name" value="SbcC_Walker_B"/>
    <property type="match status" value="1"/>
</dbReference>
<dbReference type="InterPro" id="IPR027417">
    <property type="entry name" value="P-loop_NTPase"/>
</dbReference>
<keyword evidence="3" id="KW-1185">Reference proteome</keyword>
<keyword evidence="1" id="KW-0175">Coiled coil</keyword>
<evidence type="ECO:0000313" key="3">
    <source>
        <dbReference type="Proteomes" id="UP001321582"/>
    </source>
</evidence>
<proteinExistence type="predicted"/>
<name>A0AAU9DN40_9FUSO</name>
<protein>
    <submittedName>
        <fullName evidence="2">TIGR02680 family protein</fullName>
    </submittedName>
</protein>
<feature type="coiled-coil region" evidence="1">
    <location>
        <begin position="871"/>
        <end position="983"/>
    </location>
</feature>
<feature type="coiled-coil region" evidence="1">
    <location>
        <begin position="451"/>
        <end position="485"/>
    </location>
</feature>
<dbReference type="KEGG" id="haby:HLVA_20460"/>
<dbReference type="GO" id="GO:0006302">
    <property type="term" value="P:double-strand break repair"/>
    <property type="evidence" value="ECO:0007669"/>
    <property type="project" value="InterPro"/>
</dbReference>
<gene>
    <name evidence="2" type="ORF">HLVA_20460</name>
</gene>
<organism evidence="2 3">
    <name type="scientific">Haliovirga abyssi</name>
    <dbReference type="NCBI Taxonomy" id="2996794"/>
    <lineage>
        <taxon>Bacteria</taxon>
        <taxon>Fusobacteriati</taxon>
        <taxon>Fusobacteriota</taxon>
        <taxon>Fusobacteriia</taxon>
        <taxon>Fusobacteriales</taxon>
        <taxon>Haliovirgaceae</taxon>
        <taxon>Haliovirga</taxon>
    </lineage>
</organism>
<dbReference type="Gene3D" id="3.40.50.300">
    <property type="entry name" value="P-loop containing nucleotide triphosphate hydrolases"/>
    <property type="match status" value="2"/>
</dbReference>
<dbReference type="RefSeq" id="WP_307904367.1">
    <property type="nucleotide sequence ID" value="NZ_AP027059.1"/>
</dbReference>
<dbReference type="SUPFAM" id="SSF52540">
    <property type="entry name" value="P-loop containing nucleoside triphosphate hydrolases"/>
    <property type="match status" value="1"/>
</dbReference>
<feature type="coiled-coil region" evidence="1">
    <location>
        <begin position="225"/>
        <end position="390"/>
    </location>
</feature>
<dbReference type="GO" id="GO:0016887">
    <property type="term" value="F:ATP hydrolysis activity"/>
    <property type="evidence" value="ECO:0007669"/>
    <property type="project" value="InterPro"/>
</dbReference>
<reference evidence="2 3" key="1">
    <citation type="submission" date="2022-11" db="EMBL/GenBank/DDBJ databases">
        <title>Haliovirga abyssi gen. nov., sp. nov., a mesophilic fermentative bacterium isolated from the Iheya North hydrothermal field and the proposal of Haliovirgaceae fam. nov.</title>
        <authorList>
            <person name="Miyazaki U."/>
            <person name="Tame A."/>
            <person name="Miyazaki J."/>
            <person name="Takai K."/>
            <person name="Sawayama S."/>
            <person name="Kitajima M."/>
            <person name="Okamoto A."/>
            <person name="Nakagawa S."/>
        </authorList>
    </citation>
    <scope>NUCLEOTIDE SEQUENCE [LARGE SCALE GENOMIC DNA]</scope>
    <source>
        <strain evidence="2 3">IC12</strain>
    </source>
</reference>